<dbReference type="Gene3D" id="3.40.30.10">
    <property type="entry name" value="Glutaredoxin"/>
    <property type="match status" value="1"/>
</dbReference>
<evidence type="ECO:0000313" key="1">
    <source>
        <dbReference type="EMBL" id="AFN75658.1"/>
    </source>
</evidence>
<dbReference type="Proteomes" id="UP000009011">
    <property type="component" value="Chromosome"/>
</dbReference>
<name>I7A368_MELRP</name>
<dbReference type="Pfam" id="PF14595">
    <property type="entry name" value="Thioredoxin_9"/>
    <property type="match status" value="1"/>
</dbReference>
<reference evidence="1 2" key="1">
    <citation type="journal article" date="2013" name="PLoS ONE">
        <title>Genomic analysis of Melioribacter roseus, facultatively anaerobic organotrophic bacterium representing a novel deep lineage within Bacteriodetes/Chlorobi group.</title>
        <authorList>
            <person name="Kadnikov V.V."/>
            <person name="Mardanov A.V."/>
            <person name="Podosokorskaya O.A."/>
            <person name="Gavrilov S.N."/>
            <person name="Kublanov I.V."/>
            <person name="Beletsky A.V."/>
            <person name="Bonch-Osmolovskaya E.A."/>
            <person name="Ravin N.V."/>
        </authorList>
    </citation>
    <scope>NUCLEOTIDE SEQUENCE [LARGE SCALE GENOMIC DNA]</scope>
    <source>
        <strain evidence="2">JCM 17771 / P3M-2</strain>
    </source>
</reference>
<dbReference type="STRING" id="1191523.MROS_2428"/>
<organism evidence="1 2">
    <name type="scientific">Melioribacter roseus (strain DSM 23840 / JCM 17771 / VKM B-2668 / P3M-2)</name>
    <dbReference type="NCBI Taxonomy" id="1191523"/>
    <lineage>
        <taxon>Bacteria</taxon>
        <taxon>Pseudomonadati</taxon>
        <taxon>Ignavibacteriota</taxon>
        <taxon>Ignavibacteria</taxon>
        <taxon>Ignavibacteriales</taxon>
        <taxon>Melioribacteraceae</taxon>
        <taxon>Melioribacter</taxon>
    </lineage>
</organism>
<protein>
    <recommendedName>
        <fullName evidence="3">Thioredoxin family protein</fullName>
    </recommendedName>
</protein>
<dbReference type="KEGG" id="mro:MROS_2428"/>
<sequence>MPKKFFLEKRPHNGMTYEEYMDNFRNTVEMIKSNLDEIDDPNLDYMMMNFQRSQRIEKSYVVNDELCQMAKKIDTPQLWMVLTENWCGDSAQTLPYINKIAKCNPIIELKILERDKNLDIMDLYLTNGSRSIPKLVAFDYEGNELFQWGPRPQEAQDLIIRAKEAGKSKEEFMKELHLWYGRNRGKAIEEEFKAIIGNLIQPS</sequence>
<dbReference type="RefSeq" id="WP_014857088.1">
    <property type="nucleotide sequence ID" value="NC_018178.1"/>
</dbReference>
<proteinExistence type="predicted"/>
<keyword evidence="2" id="KW-1185">Reference proteome</keyword>
<dbReference type="SUPFAM" id="SSF52833">
    <property type="entry name" value="Thioredoxin-like"/>
    <property type="match status" value="1"/>
</dbReference>
<dbReference type="HOGENOM" id="CLU_114536_0_0_10"/>
<gene>
    <name evidence="1" type="ordered locus">MROS_2428</name>
</gene>
<dbReference type="OrthoDB" id="6120799at2"/>
<dbReference type="InterPro" id="IPR036249">
    <property type="entry name" value="Thioredoxin-like_sf"/>
</dbReference>
<evidence type="ECO:0008006" key="3">
    <source>
        <dbReference type="Google" id="ProtNLM"/>
    </source>
</evidence>
<dbReference type="EMBL" id="CP003557">
    <property type="protein sequence ID" value="AFN75658.1"/>
    <property type="molecule type" value="Genomic_DNA"/>
</dbReference>
<dbReference type="eggNOG" id="COG0526">
    <property type="taxonomic scope" value="Bacteria"/>
</dbReference>
<dbReference type="AlphaFoldDB" id="I7A368"/>
<accession>I7A368</accession>
<evidence type="ECO:0000313" key="2">
    <source>
        <dbReference type="Proteomes" id="UP000009011"/>
    </source>
</evidence>